<organism evidence="3">
    <name type="scientific">anaerobic digester metagenome</name>
    <dbReference type="NCBI Taxonomy" id="1263854"/>
    <lineage>
        <taxon>unclassified sequences</taxon>
        <taxon>metagenomes</taxon>
        <taxon>ecological metagenomes</taxon>
    </lineage>
</organism>
<dbReference type="InterPro" id="IPR029045">
    <property type="entry name" value="ClpP/crotonase-like_dom_sf"/>
</dbReference>
<dbReference type="PANTHER" id="PTHR11941:SF54">
    <property type="entry name" value="ENOYL-COA HYDRATASE, MITOCHONDRIAL"/>
    <property type="match status" value="1"/>
</dbReference>
<dbReference type="GO" id="GO:0006635">
    <property type="term" value="P:fatty acid beta-oxidation"/>
    <property type="evidence" value="ECO:0007669"/>
    <property type="project" value="TreeGrafter"/>
</dbReference>
<accession>A0A485LVT9</accession>
<dbReference type="CDD" id="cd06558">
    <property type="entry name" value="crotonase-like"/>
    <property type="match status" value="1"/>
</dbReference>
<dbReference type="InterPro" id="IPR001753">
    <property type="entry name" value="Enoyl-CoA_hydra/iso"/>
</dbReference>
<name>A0A485LVT9_9ZZZZ</name>
<dbReference type="FunFam" id="3.90.226.10:FF:000009">
    <property type="entry name" value="Carnitinyl-CoA dehydratase"/>
    <property type="match status" value="1"/>
</dbReference>
<keyword evidence="2 3" id="KW-0456">Lyase</keyword>
<dbReference type="InterPro" id="IPR014748">
    <property type="entry name" value="Enoyl-CoA_hydra_C"/>
</dbReference>
<protein>
    <submittedName>
        <fullName evidence="3">3-hydroxybutyryl-CoA dehydratase (Crotonase)</fullName>
        <ecNumber evidence="3">4.2.1.55</ecNumber>
    </submittedName>
</protein>
<dbReference type="Gene3D" id="1.10.12.10">
    <property type="entry name" value="Lyase 2-enoyl-coa Hydratase, Chain A, domain 2"/>
    <property type="match status" value="1"/>
</dbReference>
<proteinExistence type="inferred from homology"/>
<dbReference type="EMBL" id="CAADRM010000023">
    <property type="protein sequence ID" value="VFU11895.1"/>
    <property type="molecule type" value="Genomic_DNA"/>
</dbReference>
<dbReference type="Pfam" id="PF00378">
    <property type="entry name" value="ECH_1"/>
    <property type="match status" value="1"/>
</dbReference>
<dbReference type="GO" id="GO:0016836">
    <property type="term" value="F:hydro-lyase activity"/>
    <property type="evidence" value="ECO:0007669"/>
    <property type="project" value="UniProtKB-ARBA"/>
</dbReference>
<evidence type="ECO:0000256" key="2">
    <source>
        <dbReference type="ARBA" id="ARBA00023239"/>
    </source>
</evidence>
<reference evidence="3" key="1">
    <citation type="submission" date="2019-03" db="EMBL/GenBank/DDBJ databases">
        <authorList>
            <person name="Hao L."/>
        </authorList>
    </citation>
    <scope>NUCLEOTIDE SEQUENCE</scope>
</reference>
<dbReference type="EC" id="4.2.1.55" evidence="3"/>
<dbReference type="Gene3D" id="3.90.226.10">
    <property type="entry name" value="2-enoyl-CoA Hydratase, Chain A, domain 1"/>
    <property type="match status" value="1"/>
</dbReference>
<dbReference type="FunFam" id="1.10.12.10:FF:000001">
    <property type="entry name" value="Probable enoyl-CoA hydratase, mitochondrial"/>
    <property type="match status" value="1"/>
</dbReference>
<dbReference type="PANTHER" id="PTHR11941">
    <property type="entry name" value="ENOYL-COA HYDRATASE-RELATED"/>
    <property type="match status" value="1"/>
</dbReference>
<comment type="similarity">
    <text evidence="1">Belongs to the enoyl-CoA hydratase/isomerase family.</text>
</comment>
<gene>
    <name evidence="3" type="primary">crt</name>
    <name evidence="3" type="ORF">SCFA_1190005</name>
</gene>
<evidence type="ECO:0000256" key="1">
    <source>
        <dbReference type="ARBA" id="ARBA00005254"/>
    </source>
</evidence>
<dbReference type="AlphaFoldDB" id="A0A485LVT9"/>
<dbReference type="SUPFAM" id="SSF52096">
    <property type="entry name" value="ClpP/crotonase"/>
    <property type="match status" value="1"/>
</dbReference>
<sequence length="253" mass="27367">MKYLKYEFENQIAVITISRPEVLNALNSGLIAELDALIDRVIEDRARALIITGEGKNFAAGADIAEMMDLNPAQARDFAFSPVYDRLEALPIPVFAAIRGFALGGGLELALACDFRILSADAKLGLPEIKLGIMPGAGGTQRLPKLVGLGRAREMIFFGNIIDATTALTWGLCERVADGDPVEEAMSMAKKIAEKSPCAVEAAKKSINYGIDRDLASGIAYEAVVWGDLFSTSDQKEGMKAFHEKRKPQFIGK</sequence>
<evidence type="ECO:0000313" key="3">
    <source>
        <dbReference type="EMBL" id="VFU11895.1"/>
    </source>
</evidence>